<proteinExistence type="predicted"/>
<comment type="caution">
    <text evidence="1">The sequence shown here is derived from an EMBL/GenBank/DDBJ whole genome shotgun (WGS) entry which is preliminary data.</text>
</comment>
<name>A0ABQ5AS65_9ASTR</name>
<evidence type="ECO:0000313" key="1">
    <source>
        <dbReference type="EMBL" id="GJT03774.1"/>
    </source>
</evidence>
<protein>
    <recommendedName>
        <fullName evidence="3">No apical meristem-associated C-terminal domain-containing protein</fullName>
    </recommendedName>
</protein>
<evidence type="ECO:0008006" key="3">
    <source>
        <dbReference type="Google" id="ProtNLM"/>
    </source>
</evidence>
<dbReference type="EMBL" id="BQNB010012455">
    <property type="protein sequence ID" value="GJT03774.1"/>
    <property type="molecule type" value="Genomic_DNA"/>
</dbReference>
<accession>A0ABQ5AS65</accession>
<organism evidence="1 2">
    <name type="scientific">Tanacetum coccineum</name>
    <dbReference type="NCBI Taxonomy" id="301880"/>
    <lineage>
        <taxon>Eukaryota</taxon>
        <taxon>Viridiplantae</taxon>
        <taxon>Streptophyta</taxon>
        <taxon>Embryophyta</taxon>
        <taxon>Tracheophyta</taxon>
        <taxon>Spermatophyta</taxon>
        <taxon>Magnoliopsida</taxon>
        <taxon>eudicotyledons</taxon>
        <taxon>Gunneridae</taxon>
        <taxon>Pentapetalae</taxon>
        <taxon>asterids</taxon>
        <taxon>campanulids</taxon>
        <taxon>Asterales</taxon>
        <taxon>Asteraceae</taxon>
        <taxon>Asteroideae</taxon>
        <taxon>Anthemideae</taxon>
        <taxon>Anthemidinae</taxon>
        <taxon>Tanacetum</taxon>
    </lineage>
</organism>
<dbReference type="Proteomes" id="UP001151760">
    <property type="component" value="Unassembled WGS sequence"/>
</dbReference>
<gene>
    <name evidence="1" type="ORF">Tco_0838236</name>
</gene>
<reference evidence="1" key="1">
    <citation type="journal article" date="2022" name="Int. J. Mol. Sci.">
        <title>Draft Genome of Tanacetum Coccineum: Genomic Comparison of Closely Related Tanacetum-Family Plants.</title>
        <authorList>
            <person name="Yamashiro T."/>
            <person name="Shiraishi A."/>
            <person name="Nakayama K."/>
            <person name="Satake H."/>
        </authorList>
    </citation>
    <scope>NUCLEOTIDE SEQUENCE</scope>
</reference>
<keyword evidence="2" id="KW-1185">Reference proteome</keyword>
<sequence length="391" mass="43872">MGCSSSQLRTNPAMSPLNAFPIEDLYTPEFLESLQGNTGYWQESNPHETMGEQIAWTTEEEIVLAKGWVSVSKKSKHGNAMNQDGFWCEVFGVHGEQNKTGWLSNVRYGGEMKDGAPGRDSVLWSVRSFNTESENASINLNTNVADEDEVQETRRPGGMDKVRAVGKNKGSKASGSSTMNDDALARLMVIEMTAQEKAERLAFMEIKRRDVKCREREVAAQEYRAQQEDIRFYLQSYDHLTRDRRLTMDEARAKIKAKRDILICRGSTGCGLDIFRPYRYSVVRPLGNVASVKSNWLRALPFLSGLQDFNTQSSQQWHSNSQIWMESDNQASVSLVLKHIPFSTITQSEKVSSVQSDGDHNADGGVWHVSSTLGDGDGRCSYGVNTGGWWW</sequence>
<reference evidence="1" key="2">
    <citation type="submission" date="2022-01" db="EMBL/GenBank/DDBJ databases">
        <authorList>
            <person name="Yamashiro T."/>
            <person name="Shiraishi A."/>
            <person name="Satake H."/>
            <person name="Nakayama K."/>
        </authorList>
    </citation>
    <scope>NUCLEOTIDE SEQUENCE</scope>
</reference>
<evidence type="ECO:0000313" key="2">
    <source>
        <dbReference type="Proteomes" id="UP001151760"/>
    </source>
</evidence>